<organism evidence="1 2">
    <name type="scientific">Azospirillum melinis</name>
    <dbReference type="NCBI Taxonomy" id="328839"/>
    <lineage>
        <taxon>Bacteria</taxon>
        <taxon>Pseudomonadati</taxon>
        <taxon>Pseudomonadota</taxon>
        <taxon>Alphaproteobacteria</taxon>
        <taxon>Rhodospirillales</taxon>
        <taxon>Azospirillaceae</taxon>
        <taxon>Azospirillum</taxon>
    </lineage>
</organism>
<name>A0ABX2KC17_9PROT</name>
<reference evidence="1 2" key="1">
    <citation type="submission" date="2019-10" db="EMBL/GenBank/DDBJ databases">
        <title>Genome sequence of Azospirillum melinis.</title>
        <authorList>
            <person name="Ambrosini A."/>
            <person name="Sant'Anna F.H."/>
            <person name="Cassan F.D."/>
            <person name="Souza E.M."/>
            <person name="Passaglia L.M.P."/>
        </authorList>
    </citation>
    <scope>NUCLEOTIDE SEQUENCE [LARGE SCALE GENOMIC DNA]</scope>
    <source>
        <strain evidence="1 2">TMCY0552</strain>
    </source>
</reference>
<sequence length="78" mass="7980">MIVYALHCACGHDFDQWFDNMADYDAKKDSGIPCPSCGGTEVAKAIMAPRVGKSQPAPAPAPACGPGGCGGGGYPMMM</sequence>
<dbReference type="InterPro" id="IPR009562">
    <property type="entry name" value="DUF1178"/>
</dbReference>
<dbReference type="Proteomes" id="UP000605086">
    <property type="component" value="Unassembled WGS sequence"/>
</dbReference>
<protein>
    <submittedName>
        <fullName evidence="1">DUF1178 family protein</fullName>
    </submittedName>
</protein>
<keyword evidence="2" id="KW-1185">Reference proteome</keyword>
<comment type="caution">
    <text evidence="1">The sequence shown here is derived from an EMBL/GenBank/DDBJ whole genome shotgun (WGS) entry which is preliminary data.</text>
</comment>
<proteinExistence type="predicted"/>
<dbReference type="EMBL" id="WHOS01000008">
    <property type="protein sequence ID" value="NUA99272.1"/>
    <property type="molecule type" value="Genomic_DNA"/>
</dbReference>
<dbReference type="Pfam" id="PF06676">
    <property type="entry name" value="DUF1178"/>
    <property type="match status" value="1"/>
</dbReference>
<evidence type="ECO:0000313" key="2">
    <source>
        <dbReference type="Proteomes" id="UP000605086"/>
    </source>
</evidence>
<gene>
    <name evidence="1" type="ORF">GBZ48_08220</name>
</gene>
<dbReference type="RefSeq" id="WP_174470590.1">
    <property type="nucleotide sequence ID" value="NZ_JAGINN010000017.1"/>
</dbReference>
<accession>A0ABX2KC17</accession>
<evidence type="ECO:0000313" key="1">
    <source>
        <dbReference type="EMBL" id="NUA99272.1"/>
    </source>
</evidence>